<dbReference type="EMBL" id="JAAGNN010000022">
    <property type="protein sequence ID" value="KAF4074159.1"/>
    <property type="molecule type" value="Genomic_DNA"/>
</dbReference>
<feature type="compositionally biased region" description="Low complexity" evidence="1">
    <location>
        <begin position="172"/>
        <end position="181"/>
    </location>
</feature>
<evidence type="ECO:0008006" key="4">
    <source>
        <dbReference type="Google" id="ProtNLM"/>
    </source>
</evidence>
<keyword evidence="3" id="KW-1185">Reference proteome</keyword>
<evidence type="ECO:0000313" key="3">
    <source>
        <dbReference type="Proteomes" id="UP000593565"/>
    </source>
</evidence>
<dbReference type="AlphaFoldDB" id="A0A7J5ZWS3"/>
<evidence type="ECO:0000256" key="1">
    <source>
        <dbReference type="SAM" id="MobiDB-lite"/>
    </source>
</evidence>
<protein>
    <recommendedName>
        <fullName evidence="4">RNA-binding protein EWS</fullName>
    </recommendedName>
</protein>
<proteinExistence type="predicted"/>
<organism evidence="2 3">
    <name type="scientific">Ameiurus melas</name>
    <name type="common">Black bullhead</name>
    <name type="synonym">Silurus melas</name>
    <dbReference type="NCBI Taxonomy" id="219545"/>
    <lineage>
        <taxon>Eukaryota</taxon>
        <taxon>Metazoa</taxon>
        <taxon>Chordata</taxon>
        <taxon>Craniata</taxon>
        <taxon>Vertebrata</taxon>
        <taxon>Euteleostomi</taxon>
        <taxon>Actinopterygii</taxon>
        <taxon>Neopterygii</taxon>
        <taxon>Teleostei</taxon>
        <taxon>Ostariophysi</taxon>
        <taxon>Siluriformes</taxon>
        <taxon>Ictaluridae</taxon>
        <taxon>Ameiurus</taxon>
    </lineage>
</organism>
<accession>A0A7J5ZWS3</accession>
<name>A0A7J5ZWS3_AMEME</name>
<comment type="caution">
    <text evidence="2">The sequence shown here is derived from an EMBL/GenBank/DDBJ whole genome shotgun (WGS) entry which is preliminary data.</text>
</comment>
<feature type="compositionally biased region" description="Polar residues" evidence="1">
    <location>
        <begin position="84"/>
        <end position="99"/>
    </location>
</feature>
<feature type="compositionally biased region" description="Low complexity" evidence="1">
    <location>
        <begin position="100"/>
        <end position="125"/>
    </location>
</feature>
<feature type="region of interest" description="Disordered" evidence="1">
    <location>
        <begin position="84"/>
        <end position="125"/>
    </location>
</feature>
<evidence type="ECO:0000313" key="2">
    <source>
        <dbReference type="EMBL" id="KAF4074159.1"/>
    </source>
</evidence>
<reference evidence="2 3" key="1">
    <citation type="submission" date="2020-02" db="EMBL/GenBank/DDBJ databases">
        <title>A chromosome-scale genome assembly of the black bullhead catfish (Ameiurus melas).</title>
        <authorList>
            <person name="Wen M."/>
            <person name="Zham M."/>
            <person name="Cabau C."/>
            <person name="Klopp C."/>
            <person name="Donnadieu C."/>
            <person name="Roques C."/>
            <person name="Bouchez O."/>
            <person name="Lampietro C."/>
            <person name="Jouanno E."/>
            <person name="Herpin A."/>
            <person name="Louis A."/>
            <person name="Berthelot C."/>
            <person name="Parey E."/>
            <person name="Roest-Crollius H."/>
            <person name="Braasch I."/>
            <person name="Postlethwait J."/>
            <person name="Robinson-Rechavi M."/>
            <person name="Echchiki A."/>
            <person name="Begum T."/>
            <person name="Montfort J."/>
            <person name="Schartl M."/>
            <person name="Bobe J."/>
            <person name="Guiguen Y."/>
        </authorList>
    </citation>
    <scope>NUCLEOTIDE SEQUENCE [LARGE SCALE GENOMIC DNA]</scope>
    <source>
        <strain evidence="2">M_S1</strain>
        <tissue evidence="2">Blood</tissue>
    </source>
</reference>
<feature type="region of interest" description="Disordered" evidence="1">
    <location>
        <begin position="150"/>
        <end position="183"/>
    </location>
</feature>
<gene>
    <name evidence="2" type="ORF">AMELA_G00236320</name>
</gene>
<dbReference type="Proteomes" id="UP000593565">
    <property type="component" value="Unassembled WGS sequence"/>
</dbReference>
<sequence length="227" mass="23479">MASVTNYSGYNQAGAQQAYGSYAAPPAQGYGQTAQQGYTQQDYASYAQAQPAATDSAYAQTASSTGGYTQQQYAAAYGQSTTPAAYSTPQAGAQGYTQPAQTYGTSSYASSTATAPPATQASYGTQSGYSAQSAYSGYGQQAASATQSYSASTQPAYSQGGYQPRSRPTEGSSSLPTLRPRPNSRRRLLHTLLHPTDPTVSLSTASPALLRPATTSPDLMVVMVKAV</sequence>